<dbReference type="SUPFAM" id="SSF51735">
    <property type="entry name" value="NAD(P)-binding Rossmann-fold domains"/>
    <property type="match status" value="1"/>
</dbReference>
<reference evidence="2 3" key="1">
    <citation type="journal article" date="2024" name="Nat. Commun.">
        <title>Phylogenomics reveals the evolutionary origins of lichenization in chlorophyte algae.</title>
        <authorList>
            <person name="Puginier C."/>
            <person name="Libourel C."/>
            <person name="Otte J."/>
            <person name="Skaloud P."/>
            <person name="Haon M."/>
            <person name="Grisel S."/>
            <person name="Petersen M."/>
            <person name="Berrin J.G."/>
            <person name="Delaux P.M."/>
            <person name="Dal Grande F."/>
            <person name="Keller J."/>
        </authorList>
    </citation>
    <scope>NUCLEOTIDE SEQUENCE [LARGE SCALE GENOMIC DNA]</scope>
    <source>
        <strain evidence="2 3">SAG 216-7</strain>
    </source>
</reference>
<dbReference type="PANTHER" id="PTHR43242">
    <property type="entry name" value="NAD(P)-BINDING ROSSMANN-FOLD SUPERFAMILY PROTEIN"/>
    <property type="match status" value="1"/>
</dbReference>
<keyword evidence="3" id="KW-1185">Reference proteome</keyword>
<dbReference type="PANTHER" id="PTHR43242:SF1">
    <property type="entry name" value="NAD(P)-BINDING ROSSMANN-FOLD SUPERFAMILY PROTEIN"/>
    <property type="match status" value="1"/>
</dbReference>
<evidence type="ECO:0000313" key="3">
    <source>
        <dbReference type="Proteomes" id="UP001491310"/>
    </source>
</evidence>
<organism evidence="2 3">
    <name type="scientific">Coccomyxa subellipsoidea</name>
    <dbReference type="NCBI Taxonomy" id="248742"/>
    <lineage>
        <taxon>Eukaryota</taxon>
        <taxon>Viridiplantae</taxon>
        <taxon>Chlorophyta</taxon>
        <taxon>core chlorophytes</taxon>
        <taxon>Trebouxiophyceae</taxon>
        <taxon>Trebouxiophyceae incertae sedis</taxon>
        <taxon>Coccomyxaceae</taxon>
        <taxon>Coccomyxa</taxon>
    </lineage>
</organism>
<accession>A0ABR2YGC7</accession>
<gene>
    <name evidence="2" type="ORF">WJX75_004139</name>
</gene>
<dbReference type="Pfam" id="PF04321">
    <property type="entry name" value="RmlD_sub_bind"/>
    <property type="match status" value="1"/>
</dbReference>
<dbReference type="InterPro" id="IPR029903">
    <property type="entry name" value="RmlD-like-bd"/>
</dbReference>
<comment type="caution">
    <text evidence="2">The sequence shown here is derived from an EMBL/GenBank/DDBJ whole genome shotgun (WGS) entry which is preliminary data.</text>
</comment>
<name>A0ABR2YGC7_9CHLO</name>
<evidence type="ECO:0000259" key="1">
    <source>
        <dbReference type="Pfam" id="PF04321"/>
    </source>
</evidence>
<sequence>MASSGKPVVLVTGGSGYLGQFIVQALAKANFQVAFTYHSTAAPSFDGDVQAFWDPDTARAVNVPTKLLDALSQHATEHGSHPLFIHLSTDQVYDGSKSDWKEDEAGNAVNVYGKTKLEAEQVIQERWPNHVILRSSIIYGPQSRMPVSRALFLQFVARQLAEETPTSFFNDEFRNPVFVDDIVSVVLRLLQPGTTQPGRLYNMGGPERLSRVDMAVKICGCDKTHPR</sequence>
<dbReference type="Gene3D" id="3.40.50.720">
    <property type="entry name" value="NAD(P)-binding Rossmann-like Domain"/>
    <property type="match status" value="2"/>
</dbReference>
<protein>
    <recommendedName>
        <fullName evidence="1">RmlD-like substrate binding domain-containing protein</fullName>
    </recommendedName>
</protein>
<dbReference type="InterPro" id="IPR036291">
    <property type="entry name" value="NAD(P)-bd_dom_sf"/>
</dbReference>
<evidence type="ECO:0000313" key="2">
    <source>
        <dbReference type="EMBL" id="KAK9904863.1"/>
    </source>
</evidence>
<dbReference type="Proteomes" id="UP001491310">
    <property type="component" value="Unassembled WGS sequence"/>
</dbReference>
<proteinExistence type="predicted"/>
<feature type="domain" description="RmlD-like substrate binding" evidence="1">
    <location>
        <begin position="55"/>
        <end position="219"/>
    </location>
</feature>
<dbReference type="EMBL" id="JALJOT010000012">
    <property type="protein sequence ID" value="KAK9904863.1"/>
    <property type="molecule type" value="Genomic_DNA"/>
</dbReference>